<name>A0ABP1QNG6_9HEXA</name>
<comment type="caution">
    <text evidence="1">The sequence shown here is derived from an EMBL/GenBank/DDBJ whole genome shotgun (WGS) entry which is preliminary data.</text>
</comment>
<evidence type="ECO:0000313" key="1">
    <source>
        <dbReference type="EMBL" id="CAL8105728.1"/>
    </source>
</evidence>
<proteinExistence type="predicted"/>
<accession>A0ABP1QNG6</accession>
<organism evidence="1 2">
    <name type="scientific">Orchesella dallaii</name>
    <dbReference type="NCBI Taxonomy" id="48710"/>
    <lineage>
        <taxon>Eukaryota</taxon>
        <taxon>Metazoa</taxon>
        <taxon>Ecdysozoa</taxon>
        <taxon>Arthropoda</taxon>
        <taxon>Hexapoda</taxon>
        <taxon>Collembola</taxon>
        <taxon>Entomobryomorpha</taxon>
        <taxon>Entomobryoidea</taxon>
        <taxon>Orchesellidae</taxon>
        <taxon>Orchesellinae</taxon>
        <taxon>Orchesella</taxon>
    </lineage>
</organism>
<evidence type="ECO:0000313" key="2">
    <source>
        <dbReference type="Proteomes" id="UP001642540"/>
    </source>
</evidence>
<dbReference type="Proteomes" id="UP001642540">
    <property type="component" value="Unassembled WGS sequence"/>
</dbReference>
<protein>
    <submittedName>
        <fullName evidence="1">Uncharacterized protein</fullName>
    </submittedName>
</protein>
<dbReference type="EMBL" id="CAXLJM020000036">
    <property type="protein sequence ID" value="CAL8105728.1"/>
    <property type="molecule type" value="Genomic_DNA"/>
</dbReference>
<keyword evidence="2" id="KW-1185">Reference proteome</keyword>
<reference evidence="1 2" key="1">
    <citation type="submission" date="2024-08" db="EMBL/GenBank/DDBJ databases">
        <authorList>
            <person name="Cucini C."/>
            <person name="Frati F."/>
        </authorList>
    </citation>
    <scope>NUCLEOTIDE SEQUENCE [LARGE SCALE GENOMIC DNA]</scope>
</reference>
<gene>
    <name evidence="1" type="ORF">ODALV1_LOCUS12166</name>
</gene>
<sequence>MADQPSNSGTSLDHDTDWFDIFDALSNDEVSVAEFDDCLRKFETKTGVEQPYSMEDVVEQWDHILETLPEHNFELTEVLSYTNVTTTSDPWVNTTRSRSPPRMPAHQKLDSVCKNQSNFLEDGFVSREEQEFWIKRCQEDGDRDSPLLSDDPCTEEMFWLPPPPQFQEGSSCKRLVAEKTSNFHPRLAEWKRNMNMQDKPE</sequence>